<keyword evidence="3" id="KW-1185">Reference proteome</keyword>
<protein>
    <submittedName>
        <fullName evidence="2">Uncharacterized protein</fullName>
    </submittedName>
</protein>
<dbReference type="Proteomes" id="UP000796880">
    <property type="component" value="Unassembled WGS sequence"/>
</dbReference>
<comment type="caution">
    <text evidence="2">The sequence shown here is derived from an EMBL/GenBank/DDBJ whole genome shotgun (WGS) entry which is preliminary data.</text>
</comment>
<evidence type="ECO:0000313" key="2">
    <source>
        <dbReference type="EMBL" id="KAF3443035.1"/>
    </source>
</evidence>
<sequence length="126" mass="14065">MKKKMKKEMKKMENEDKMDSIGVGQEDEIEVWASVKKKIVWVWALVKRMKKKTIALRVVVETVEQTLSKIATAAAATYLNQFNHPSCVTLGEGKYSCLSISRSDFSLPSQHVPSMSKSSGAQGKAK</sequence>
<organism evidence="2 3">
    <name type="scientific">Rhamnella rubrinervis</name>
    <dbReference type="NCBI Taxonomy" id="2594499"/>
    <lineage>
        <taxon>Eukaryota</taxon>
        <taxon>Viridiplantae</taxon>
        <taxon>Streptophyta</taxon>
        <taxon>Embryophyta</taxon>
        <taxon>Tracheophyta</taxon>
        <taxon>Spermatophyta</taxon>
        <taxon>Magnoliopsida</taxon>
        <taxon>eudicotyledons</taxon>
        <taxon>Gunneridae</taxon>
        <taxon>Pentapetalae</taxon>
        <taxon>rosids</taxon>
        <taxon>fabids</taxon>
        <taxon>Rosales</taxon>
        <taxon>Rhamnaceae</taxon>
        <taxon>rhamnoid group</taxon>
        <taxon>Rhamneae</taxon>
        <taxon>Rhamnella</taxon>
    </lineage>
</organism>
<name>A0A8K0GZS9_9ROSA</name>
<evidence type="ECO:0000313" key="3">
    <source>
        <dbReference type="Proteomes" id="UP000796880"/>
    </source>
</evidence>
<evidence type="ECO:0000256" key="1">
    <source>
        <dbReference type="SAM" id="MobiDB-lite"/>
    </source>
</evidence>
<gene>
    <name evidence="2" type="ORF">FNV43_RR16956</name>
</gene>
<feature type="region of interest" description="Disordered" evidence="1">
    <location>
        <begin position="105"/>
        <end position="126"/>
    </location>
</feature>
<proteinExistence type="predicted"/>
<reference evidence="2" key="1">
    <citation type="submission" date="2020-03" db="EMBL/GenBank/DDBJ databases">
        <title>A high-quality chromosome-level genome assembly of a woody plant with both climbing and erect habits, Rhamnella rubrinervis.</title>
        <authorList>
            <person name="Lu Z."/>
            <person name="Yang Y."/>
            <person name="Zhu X."/>
            <person name="Sun Y."/>
        </authorList>
    </citation>
    <scope>NUCLEOTIDE SEQUENCE</scope>
    <source>
        <strain evidence="2">BYM</strain>
        <tissue evidence="2">Leaf</tissue>
    </source>
</reference>
<dbReference type="AlphaFoldDB" id="A0A8K0GZS9"/>
<accession>A0A8K0GZS9</accession>
<dbReference type="EMBL" id="VOIH02000007">
    <property type="protein sequence ID" value="KAF3443035.1"/>
    <property type="molecule type" value="Genomic_DNA"/>
</dbReference>